<dbReference type="InterPro" id="IPR036237">
    <property type="entry name" value="Xyl_isomerase-like_sf"/>
</dbReference>
<keyword evidence="3" id="KW-0227">DNA damage</keyword>
<keyword evidence="2" id="KW-0255">Endonuclease</keyword>
<evidence type="ECO:0000313" key="8">
    <source>
        <dbReference type="Proteomes" id="UP000663508"/>
    </source>
</evidence>
<keyword evidence="4" id="KW-0228">DNA excision</keyword>
<dbReference type="SUPFAM" id="SSF51658">
    <property type="entry name" value="Xylose isomerase-like"/>
    <property type="match status" value="1"/>
</dbReference>
<evidence type="ECO:0000256" key="4">
    <source>
        <dbReference type="ARBA" id="ARBA00022769"/>
    </source>
</evidence>
<dbReference type="GO" id="GO:0009411">
    <property type="term" value="P:response to UV"/>
    <property type="evidence" value="ECO:0007669"/>
    <property type="project" value="InterPro"/>
</dbReference>
<dbReference type="Gene3D" id="3.20.20.150">
    <property type="entry name" value="Divalent-metal-dependent TIM barrel enzymes"/>
    <property type="match status" value="1"/>
</dbReference>
<dbReference type="PANTHER" id="PTHR31290:SF5">
    <property type="entry name" value="UV-DAMAGE ENDONUCLEASE"/>
    <property type="match status" value="1"/>
</dbReference>
<gene>
    <name evidence="7" type="ORF">mvi_29190</name>
</gene>
<dbReference type="GO" id="GO:0016787">
    <property type="term" value="F:hydrolase activity"/>
    <property type="evidence" value="ECO:0007669"/>
    <property type="project" value="UniProtKB-KW"/>
</dbReference>
<sequence length="371" mass="40122">MSAMSTAPSPDAGPRLGFCCKFIPDEEPGRYKTLKAAKEAALVMNVTTVTIAHLRRLAPTAAREKLVAVVTHNLAAMERQVAWVADRPPLERLLRLASSILPGYTHPEVRDLYADPEFRRTIEDGLAAVGAAARAGGVRLSMHPGPFCILASRNPAALANGIAELDYHAEVMAMMGYGGGWHPHGAHINIHVGARDPGVEAYRENLDKVSQVARDLVTVENDESAFGLDEVLRLADRVPVVLDLHHHWIHSRGGYLEPDDPRIARVIDSWRGVRPVGHVSVSREDVLPGHDPDALPDFAALTEAGLKGRDLAAHSDLMWNRALNDHIARHLAWCDIEVEAKHKNLASTGLALQVGPILLGTAPAVPALAAE</sequence>
<dbReference type="Proteomes" id="UP000663508">
    <property type="component" value="Chromosome"/>
</dbReference>
<keyword evidence="6" id="KW-0234">DNA repair</keyword>
<dbReference type="GO" id="GO:0004519">
    <property type="term" value="F:endonuclease activity"/>
    <property type="evidence" value="ECO:0007669"/>
    <property type="project" value="UniProtKB-KW"/>
</dbReference>
<evidence type="ECO:0000256" key="2">
    <source>
        <dbReference type="ARBA" id="ARBA00022759"/>
    </source>
</evidence>
<name>A0A8H8WU32_9HYPH</name>
<protein>
    <recommendedName>
        <fullName evidence="9">UV damage repair endonuclease UvdE</fullName>
    </recommendedName>
</protein>
<evidence type="ECO:0000256" key="3">
    <source>
        <dbReference type="ARBA" id="ARBA00022763"/>
    </source>
</evidence>
<evidence type="ECO:0000313" key="7">
    <source>
        <dbReference type="EMBL" id="BCM84458.1"/>
    </source>
</evidence>
<dbReference type="GO" id="GO:0006289">
    <property type="term" value="P:nucleotide-excision repair"/>
    <property type="evidence" value="ECO:0007669"/>
    <property type="project" value="InterPro"/>
</dbReference>
<evidence type="ECO:0000256" key="1">
    <source>
        <dbReference type="ARBA" id="ARBA00022722"/>
    </source>
</evidence>
<reference evidence="7" key="1">
    <citation type="submission" date="2020-11" db="EMBL/GenBank/DDBJ databases">
        <title>Complete genome sequence of a novel pathogenic Methylobacterium strain isolated from rice in Vietnam.</title>
        <authorList>
            <person name="Lai K."/>
            <person name="Okazaki S."/>
            <person name="Higashi K."/>
            <person name="Mori H."/>
            <person name="Toyoda A."/>
            <person name="Kurokawa K."/>
        </authorList>
    </citation>
    <scope>NUCLEOTIDE SEQUENCE</scope>
    <source>
        <strain evidence="7">VL1</strain>
    </source>
</reference>
<dbReference type="AlphaFoldDB" id="A0A8H8WU32"/>
<dbReference type="InterPro" id="IPR004601">
    <property type="entry name" value="UvdE"/>
</dbReference>
<proteinExistence type="predicted"/>
<evidence type="ECO:0000256" key="6">
    <source>
        <dbReference type="ARBA" id="ARBA00023204"/>
    </source>
</evidence>
<organism evidence="7 8">
    <name type="scientific">Methylobacterium indicum</name>
    <dbReference type="NCBI Taxonomy" id="1775910"/>
    <lineage>
        <taxon>Bacteria</taxon>
        <taxon>Pseudomonadati</taxon>
        <taxon>Pseudomonadota</taxon>
        <taxon>Alphaproteobacteria</taxon>
        <taxon>Hyphomicrobiales</taxon>
        <taxon>Methylobacteriaceae</taxon>
        <taxon>Methylobacterium</taxon>
    </lineage>
</organism>
<dbReference type="PANTHER" id="PTHR31290">
    <property type="entry name" value="UV-DAMAGE ENDONUCLEASE"/>
    <property type="match status" value="1"/>
</dbReference>
<dbReference type="Pfam" id="PF03851">
    <property type="entry name" value="UvdE"/>
    <property type="match status" value="1"/>
</dbReference>
<dbReference type="KEGG" id="mind:mvi_29190"/>
<dbReference type="EMBL" id="AP024145">
    <property type="protein sequence ID" value="BCM84458.1"/>
    <property type="molecule type" value="Genomic_DNA"/>
</dbReference>
<keyword evidence="5" id="KW-0378">Hydrolase</keyword>
<accession>A0A8H8WU32</accession>
<keyword evidence="1" id="KW-0540">Nuclease</keyword>
<evidence type="ECO:0000256" key="5">
    <source>
        <dbReference type="ARBA" id="ARBA00022801"/>
    </source>
</evidence>
<evidence type="ECO:0008006" key="9">
    <source>
        <dbReference type="Google" id="ProtNLM"/>
    </source>
</evidence>